<proteinExistence type="predicted"/>
<evidence type="ECO:0008006" key="2">
    <source>
        <dbReference type="Google" id="ProtNLM"/>
    </source>
</evidence>
<dbReference type="AlphaFoldDB" id="A0A6C0LRQ1"/>
<dbReference type="SUPFAM" id="SSF53448">
    <property type="entry name" value="Nucleotide-diphospho-sugar transferases"/>
    <property type="match status" value="1"/>
</dbReference>
<sequence length="272" mass="31537">MYSSITYAHVDNKLAYVFALVGKPTKNQAATHLAAIDLLKQTGSMIDTISMQSPNNIRGLRHALRVLGTKIVTISNELVCNCRRSIYQIIFNDYRFGFSCYILNIWKMIQYDKILYMDGDLAVMRNPDSLFRKWYHENTTELRTPVACNAKPTHNLYNTGFWGITPSYLTYKSMENWLRNADYPCGIGSQTWVNILFASHSFSSASILWNMKADQGIDYCLNKNMKQHTTPYVVHWSGDRKPTTTLRTTDKYEIIALKKYRNSVNNWTRFLF</sequence>
<organism evidence="1">
    <name type="scientific">viral metagenome</name>
    <dbReference type="NCBI Taxonomy" id="1070528"/>
    <lineage>
        <taxon>unclassified sequences</taxon>
        <taxon>metagenomes</taxon>
        <taxon>organismal metagenomes</taxon>
    </lineage>
</organism>
<dbReference type="EMBL" id="MN740557">
    <property type="protein sequence ID" value="QHU33429.1"/>
    <property type="molecule type" value="Genomic_DNA"/>
</dbReference>
<dbReference type="PANTHER" id="PTHR11183">
    <property type="entry name" value="GLYCOGENIN SUBFAMILY MEMBER"/>
    <property type="match status" value="1"/>
</dbReference>
<evidence type="ECO:0000313" key="1">
    <source>
        <dbReference type="EMBL" id="QHU33429.1"/>
    </source>
</evidence>
<protein>
    <recommendedName>
        <fullName evidence="2">Hexosyltransferase</fullName>
    </recommendedName>
</protein>
<reference evidence="1" key="1">
    <citation type="journal article" date="2020" name="Nature">
        <title>Giant virus diversity and host interactions through global metagenomics.</title>
        <authorList>
            <person name="Schulz F."/>
            <person name="Roux S."/>
            <person name="Paez-Espino D."/>
            <person name="Jungbluth S."/>
            <person name="Walsh D.A."/>
            <person name="Denef V.J."/>
            <person name="McMahon K.D."/>
            <person name="Konstantinidis K.T."/>
            <person name="Eloe-Fadrosh E.A."/>
            <person name="Kyrpides N.C."/>
            <person name="Woyke T."/>
        </authorList>
    </citation>
    <scope>NUCLEOTIDE SEQUENCE</scope>
    <source>
        <strain evidence="1">GVMAG-S-1016704-121</strain>
    </source>
</reference>
<dbReference type="Gene3D" id="3.90.550.10">
    <property type="entry name" value="Spore Coat Polysaccharide Biosynthesis Protein SpsA, Chain A"/>
    <property type="match status" value="1"/>
</dbReference>
<dbReference type="InterPro" id="IPR029044">
    <property type="entry name" value="Nucleotide-diphossugar_trans"/>
</dbReference>
<name>A0A6C0LRQ1_9ZZZZ</name>
<dbReference type="InterPro" id="IPR050587">
    <property type="entry name" value="GNT1/Glycosyltrans_8"/>
</dbReference>
<accession>A0A6C0LRQ1</accession>